<dbReference type="Proteomes" id="UP000186817">
    <property type="component" value="Unassembled WGS sequence"/>
</dbReference>
<dbReference type="PANTHER" id="PTHR11062:SF281">
    <property type="entry name" value="EXOSTOSIN-LIKE 2"/>
    <property type="match status" value="1"/>
</dbReference>
<organism evidence="4 5">
    <name type="scientific">Symbiodinium microadriaticum</name>
    <name type="common">Dinoflagellate</name>
    <name type="synonym">Zooxanthella microadriatica</name>
    <dbReference type="NCBI Taxonomy" id="2951"/>
    <lineage>
        <taxon>Eukaryota</taxon>
        <taxon>Sar</taxon>
        <taxon>Alveolata</taxon>
        <taxon>Dinophyceae</taxon>
        <taxon>Suessiales</taxon>
        <taxon>Symbiodiniaceae</taxon>
        <taxon>Symbiodinium</taxon>
    </lineage>
</organism>
<keyword evidence="5" id="KW-1185">Reference proteome</keyword>
<dbReference type="OrthoDB" id="407747at2759"/>
<sequence length="617" mass="71117">MAASPSLLRCLGGSVVTADQWAAVKNMVDSWVDMELKHARILARFYSTLVEADAVEEHIQDCGYGVAVVMMGGVRAVDYDYGQDAAAEELGWLPDTKDLVIYPSLLGLEPTHHCYGTSLRFYIYELRDWSPAGNAERGVLHCQHGQWGMEALIPYWFRRGSCQTRDPEEADYFLVPWHTWSSKMTQEEKQDAVQKRKADAEERKTKKAEECEAKKAKREADRKAKLEKQAQINLAKQKLADAQNALKNIRTKHRPAKKANYYRRAGHREPEIRASRRGRGEWRAGGDRMIFRMNQSREPIGDISAVYLDLMRRKDELLPHWSRQLGRDHIFIFSDQGMNYFPEWRDYISHSVFLTTEALTPGCGPSCYNPWKDLVLPGHPDYFRFRRMMEVNLPTDQRDLLFNFHGRHPGFGPSYYKDNVVRGKIIDTFTGVHGVSVGGFVEGYFEIMGASHFCLVPMGTSSWTNHLYESFFAGCIPVILSDDFGVPFDGDIRWEDFSIKWPMADVDMDLYYHLLSIPSGTLRRMKAAVDAHACWFDYHQVLEQEGQKCSPYYGLLRSLERRSLAWARLPGPRNLWNHPQREDYVLNRRYRPWASDSATVMQQESSDSDEEESTDGR</sequence>
<dbReference type="InterPro" id="IPR040911">
    <property type="entry name" value="Exostosin_GT47"/>
</dbReference>
<reference evidence="4 5" key="1">
    <citation type="submission" date="2016-02" db="EMBL/GenBank/DDBJ databases">
        <title>Genome analysis of coral dinoflagellate symbionts highlights evolutionary adaptations to a symbiotic lifestyle.</title>
        <authorList>
            <person name="Aranda M."/>
            <person name="Li Y."/>
            <person name="Liew Y.J."/>
            <person name="Baumgarten S."/>
            <person name="Simakov O."/>
            <person name="Wilson M."/>
            <person name="Piel J."/>
            <person name="Ashoor H."/>
            <person name="Bougouffa S."/>
            <person name="Bajic V.B."/>
            <person name="Ryu T."/>
            <person name="Ravasi T."/>
            <person name="Bayer T."/>
            <person name="Micklem G."/>
            <person name="Kim H."/>
            <person name="Bhak J."/>
            <person name="Lajeunesse T.C."/>
            <person name="Voolstra C.R."/>
        </authorList>
    </citation>
    <scope>NUCLEOTIDE SEQUENCE [LARGE SCALE GENOMIC DNA]</scope>
    <source>
        <strain evidence="4 5">CCMP2467</strain>
    </source>
</reference>
<evidence type="ECO:0000256" key="1">
    <source>
        <dbReference type="ARBA" id="ARBA00010271"/>
    </source>
</evidence>
<dbReference type="Pfam" id="PF03016">
    <property type="entry name" value="Exostosin_GT47"/>
    <property type="match status" value="1"/>
</dbReference>
<accession>A0A1Q9F240</accession>
<dbReference type="InterPro" id="IPR004263">
    <property type="entry name" value="Exostosin"/>
</dbReference>
<feature type="region of interest" description="Disordered" evidence="2">
    <location>
        <begin position="185"/>
        <end position="204"/>
    </location>
</feature>
<dbReference type="AlphaFoldDB" id="A0A1Q9F240"/>
<gene>
    <name evidence="4" type="ORF">AK812_SmicGene2216</name>
</gene>
<feature type="region of interest" description="Disordered" evidence="2">
    <location>
        <begin position="596"/>
        <end position="617"/>
    </location>
</feature>
<keyword evidence="4" id="KW-0808">Transferase</keyword>
<proteinExistence type="inferred from homology"/>
<dbReference type="EMBL" id="LSRX01000024">
    <property type="protein sequence ID" value="OLQ13735.1"/>
    <property type="molecule type" value="Genomic_DNA"/>
</dbReference>
<dbReference type="GO" id="GO:0016757">
    <property type="term" value="F:glycosyltransferase activity"/>
    <property type="evidence" value="ECO:0007669"/>
    <property type="project" value="InterPro"/>
</dbReference>
<feature type="domain" description="Exostosin GT47" evidence="3">
    <location>
        <begin position="304"/>
        <end position="506"/>
    </location>
</feature>
<evidence type="ECO:0000259" key="3">
    <source>
        <dbReference type="Pfam" id="PF03016"/>
    </source>
</evidence>
<comment type="caution">
    <text evidence="4">The sequence shown here is derived from an EMBL/GenBank/DDBJ whole genome shotgun (WGS) entry which is preliminary data.</text>
</comment>
<name>A0A1Q9F240_SYMMI</name>
<feature type="compositionally biased region" description="Acidic residues" evidence="2">
    <location>
        <begin position="606"/>
        <end position="617"/>
    </location>
</feature>
<dbReference type="PANTHER" id="PTHR11062">
    <property type="entry name" value="EXOSTOSIN HEPARAN SULFATE GLYCOSYLTRANSFERASE -RELATED"/>
    <property type="match status" value="1"/>
</dbReference>
<evidence type="ECO:0000256" key="2">
    <source>
        <dbReference type="SAM" id="MobiDB-lite"/>
    </source>
</evidence>
<protein>
    <submittedName>
        <fullName evidence="4">Putative glucuronosyltransferase</fullName>
    </submittedName>
</protein>
<comment type="similarity">
    <text evidence="1">Belongs to the glycosyltransferase 47 family.</text>
</comment>
<evidence type="ECO:0000313" key="4">
    <source>
        <dbReference type="EMBL" id="OLQ13735.1"/>
    </source>
</evidence>
<evidence type="ECO:0000313" key="5">
    <source>
        <dbReference type="Proteomes" id="UP000186817"/>
    </source>
</evidence>